<accession>A0A392R860</accession>
<proteinExistence type="predicted"/>
<feature type="region of interest" description="Disordered" evidence="1">
    <location>
        <begin position="39"/>
        <end position="119"/>
    </location>
</feature>
<dbReference type="AlphaFoldDB" id="A0A392R860"/>
<name>A0A392R860_9FABA</name>
<feature type="compositionally biased region" description="Basic and acidic residues" evidence="1">
    <location>
        <begin position="39"/>
        <end position="67"/>
    </location>
</feature>
<sequence length="119" mass="13820">MSTITELDKRATFLNSKLTNFEKSMRMMSKSTIKLDEILENGKREGDKKGLGFDNKKKLSPKDKPQEQRSSNMSQHLAQHKVQKSKHMPQYPTKQKDQKVEHMSHESAKQKNQKSDNMS</sequence>
<dbReference type="Proteomes" id="UP000265520">
    <property type="component" value="Unassembled WGS sequence"/>
</dbReference>
<feature type="compositionally biased region" description="Basic residues" evidence="1">
    <location>
        <begin position="78"/>
        <end position="87"/>
    </location>
</feature>
<evidence type="ECO:0000313" key="2">
    <source>
        <dbReference type="EMBL" id="MCI31970.1"/>
    </source>
</evidence>
<feature type="compositionally biased region" description="Polar residues" evidence="1">
    <location>
        <begin position="68"/>
        <end position="77"/>
    </location>
</feature>
<protein>
    <submittedName>
        <fullName evidence="2">Gag-pol polyprotein</fullName>
    </submittedName>
</protein>
<evidence type="ECO:0000313" key="3">
    <source>
        <dbReference type="Proteomes" id="UP000265520"/>
    </source>
</evidence>
<feature type="compositionally biased region" description="Basic and acidic residues" evidence="1">
    <location>
        <begin position="94"/>
        <end position="109"/>
    </location>
</feature>
<comment type="caution">
    <text evidence="2">The sequence shown here is derived from an EMBL/GenBank/DDBJ whole genome shotgun (WGS) entry which is preliminary data.</text>
</comment>
<organism evidence="2 3">
    <name type="scientific">Trifolium medium</name>
    <dbReference type="NCBI Taxonomy" id="97028"/>
    <lineage>
        <taxon>Eukaryota</taxon>
        <taxon>Viridiplantae</taxon>
        <taxon>Streptophyta</taxon>
        <taxon>Embryophyta</taxon>
        <taxon>Tracheophyta</taxon>
        <taxon>Spermatophyta</taxon>
        <taxon>Magnoliopsida</taxon>
        <taxon>eudicotyledons</taxon>
        <taxon>Gunneridae</taxon>
        <taxon>Pentapetalae</taxon>
        <taxon>rosids</taxon>
        <taxon>fabids</taxon>
        <taxon>Fabales</taxon>
        <taxon>Fabaceae</taxon>
        <taxon>Papilionoideae</taxon>
        <taxon>50 kb inversion clade</taxon>
        <taxon>NPAAA clade</taxon>
        <taxon>Hologalegina</taxon>
        <taxon>IRL clade</taxon>
        <taxon>Trifolieae</taxon>
        <taxon>Trifolium</taxon>
    </lineage>
</organism>
<dbReference type="EMBL" id="LXQA010191574">
    <property type="protein sequence ID" value="MCI31970.1"/>
    <property type="molecule type" value="Genomic_DNA"/>
</dbReference>
<evidence type="ECO:0000256" key="1">
    <source>
        <dbReference type="SAM" id="MobiDB-lite"/>
    </source>
</evidence>
<reference evidence="2 3" key="1">
    <citation type="journal article" date="2018" name="Front. Plant Sci.">
        <title>Red Clover (Trifolium pratense) and Zigzag Clover (T. medium) - A Picture of Genomic Similarities and Differences.</title>
        <authorList>
            <person name="Dluhosova J."/>
            <person name="Istvanek J."/>
            <person name="Nedelnik J."/>
            <person name="Repkova J."/>
        </authorList>
    </citation>
    <scope>NUCLEOTIDE SEQUENCE [LARGE SCALE GENOMIC DNA]</scope>
    <source>
        <strain evidence="3">cv. 10/8</strain>
        <tissue evidence="2">Leaf</tissue>
    </source>
</reference>
<keyword evidence="3" id="KW-1185">Reference proteome</keyword>
<feature type="non-terminal residue" evidence="2">
    <location>
        <position position="119"/>
    </location>
</feature>